<dbReference type="FunCoup" id="Q245J5">
    <property type="interactions" value="126"/>
</dbReference>
<reference evidence="13" key="1">
    <citation type="journal article" date="2006" name="PLoS Biol.">
        <title>Macronuclear genome sequence of the ciliate Tetrahymena thermophila, a model eukaryote.</title>
        <authorList>
            <person name="Eisen J.A."/>
            <person name="Coyne R.S."/>
            <person name="Wu M."/>
            <person name="Wu D."/>
            <person name="Thiagarajan M."/>
            <person name="Wortman J.R."/>
            <person name="Badger J.H."/>
            <person name="Ren Q."/>
            <person name="Amedeo P."/>
            <person name="Jones K.M."/>
            <person name="Tallon L.J."/>
            <person name="Delcher A.L."/>
            <person name="Salzberg S.L."/>
            <person name="Silva J.C."/>
            <person name="Haas B.J."/>
            <person name="Majoros W.H."/>
            <person name="Farzad M."/>
            <person name="Carlton J.M."/>
            <person name="Smith R.K. Jr."/>
            <person name="Garg J."/>
            <person name="Pearlman R.E."/>
            <person name="Karrer K.M."/>
            <person name="Sun L."/>
            <person name="Manning G."/>
            <person name="Elde N.C."/>
            <person name="Turkewitz A.P."/>
            <person name="Asai D.J."/>
            <person name="Wilkes D.E."/>
            <person name="Wang Y."/>
            <person name="Cai H."/>
            <person name="Collins K."/>
            <person name="Stewart B.A."/>
            <person name="Lee S.R."/>
            <person name="Wilamowska K."/>
            <person name="Weinberg Z."/>
            <person name="Ruzzo W.L."/>
            <person name="Wloga D."/>
            <person name="Gaertig J."/>
            <person name="Frankel J."/>
            <person name="Tsao C.-C."/>
            <person name="Gorovsky M.A."/>
            <person name="Keeling P.J."/>
            <person name="Waller R.F."/>
            <person name="Patron N.J."/>
            <person name="Cherry J.M."/>
            <person name="Stover N.A."/>
            <person name="Krieger C.J."/>
            <person name="del Toro C."/>
            <person name="Ryder H.F."/>
            <person name="Williamson S.C."/>
            <person name="Barbeau R.A."/>
            <person name="Hamilton E.P."/>
            <person name="Orias E."/>
        </authorList>
    </citation>
    <scope>NUCLEOTIDE SEQUENCE [LARGE SCALE GENOMIC DNA]</scope>
    <source>
        <strain evidence="13">SB210</strain>
    </source>
</reference>
<evidence type="ECO:0000256" key="2">
    <source>
        <dbReference type="ARBA" id="ARBA00012702"/>
    </source>
</evidence>
<keyword evidence="7" id="KW-0677">Repeat</keyword>
<keyword evidence="4 9" id="KW-0637">Prenyltransferase</keyword>
<dbReference type="InterPro" id="IPR001330">
    <property type="entry name" value="Prenyltrans"/>
</dbReference>
<dbReference type="Gene3D" id="1.50.10.20">
    <property type="match status" value="1"/>
</dbReference>
<dbReference type="InterPro" id="IPR008930">
    <property type="entry name" value="Terpenoid_cyclase/PrenylTrfase"/>
</dbReference>
<dbReference type="EMBL" id="GG662474">
    <property type="protein sequence ID" value="EAS03637.2"/>
    <property type="molecule type" value="Genomic_DNA"/>
</dbReference>
<dbReference type="InterPro" id="IPR026872">
    <property type="entry name" value="FTB"/>
</dbReference>
<dbReference type="CDD" id="cd02893">
    <property type="entry name" value="FTase"/>
    <property type="match status" value="1"/>
</dbReference>
<dbReference type="eggNOG" id="KOG0365">
    <property type="taxonomic scope" value="Eukaryota"/>
</dbReference>
<dbReference type="InParanoid" id="Q245J5"/>
<keyword evidence="13" id="KW-1185">Reference proteome</keyword>
<sequence>MSKQRKEDLEGVLKQKDRTIVEQSRVENAVRELYEKILQKELLKKQNLQEKKNNDPEVQNEQKNNDDYVDVDSDEEDDEDIEFGVLNKEAHGNYLRKALFDLKFNIRYYDVGHPWVIFWIIHSIYLLNDPCLTIQDQKILFQLLDFLKKTQDPLGGFCGGHYQFPHIASSYAAICSLVELGSEECLSIVDRKGMYNFLLRCRNPAMKGSFLLCEGGESDMRGVYIAVLIADVLNIMTQELIDGVVDFICSSQTYEGGIAPEPFGEAHGGLSYCGLAALAILKQGHRINLNRFTYWLTEKQMKTEGGFQGRTNKLVDNCYSFWQGATFRILNEITGGAASYNNQLLYDQQKLQAYILLCQEKDGGLYDKPGKFPDLYHTCYSLSGLSSAQRSADNKEEEYFMNKMTSSTKQINVVYNLPQDKLDFAKSFYAKLPPIQ</sequence>
<dbReference type="OrthoDB" id="10261146at2759"/>
<keyword evidence="6 9" id="KW-0479">Metal-binding</keyword>
<dbReference type="PANTHER" id="PTHR11774:SF6">
    <property type="entry name" value="PROTEIN FARNESYLTRANSFERASE SUBUNIT BETA"/>
    <property type="match status" value="1"/>
</dbReference>
<keyword evidence="5 9" id="KW-0808">Transferase</keyword>
<evidence type="ECO:0000259" key="11">
    <source>
        <dbReference type="Pfam" id="PF00432"/>
    </source>
</evidence>
<organism evidence="12 13">
    <name type="scientific">Tetrahymena thermophila (strain SB210)</name>
    <dbReference type="NCBI Taxonomy" id="312017"/>
    <lineage>
        <taxon>Eukaryota</taxon>
        <taxon>Sar</taxon>
        <taxon>Alveolata</taxon>
        <taxon>Ciliophora</taxon>
        <taxon>Intramacronucleata</taxon>
        <taxon>Oligohymenophorea</taxon>
        <taxon>Hymenostomatida</taxon>
        <taxon>Tetrahymenina</taxon>
        <taxon>Tetrahymenidae</taxon>
        <taxon>Tetrahymena</taxon>
    </lineage>
</organism>
<comment type="function">
    <text evidence="9">Catalyzes the transfer of a farnesyl moiety from farnesyl diphosphate to a cysteine at the fourth position from the C-terminus of several proteins. The beta subunit is responsible for peptide-binding.</text>
</comment>
<dbReference type="STRING" id="312017.Q245J5"/>
<dbReference type="GO" id="GO:0005965">
    <property type="term" value="C:protein farnesyltransferase complex"/>
    <property type="evidence" value="ECO:0007669"/>
    <property type="project" value="UniProtKB-UniRule"/>
</dbReference>
<dbReference type="GO" id="GO:0008270">
    <property type="term" value="F:zinc ion binding"/>
    <property type="evidence" value="ECO:0007669"/>
    <property type="project" value="UniProtKB-UniRule"/>
</dbReference>
<evidence type="ECO:0000256" key="8">
    <source>
        <dbReference type="ARBA" id="ARBA00022833"/>
    </source>
</evidence>
<evidence type="ECO:0000256" key="10">
    <source>
        <dbReference type="SAM" id="MobiDB-lite"/>
    </source>
</evidence>
<keyword evidence="8 9" id="KW-0862">Zinc</keyword>
<gene>
    <name evidence="12" type="ORF">TTHERM_00248530</name>
</gene>
<dbReference type="GO" id="GO:0004660">
    <property type="term" value="F:protein farnesyltransferase activity"/>
    <property type="evidence" value="ECO:0007669"/>
    <property type="project" value="UniProtKB-UniRule"/>
</dbReference>
<name>Q245J5_TETTS</name>
<dbReference type="PANTHER" id="PTHR11774">
    <property type="entry name" value="GERANYLGERANYL TRANSFERASE TYPE BETA SUBUNIT"/>
    <property type="match status" value="1"/>
</dbReference>
<feature type="region of interest" description="Disordered" evidence="10">
    <location>
        <begin position="48"/>
        <end position="73"/>
    </location>
</feature>
<dbReference type="KEGG" id="tet:TTHERM_00248530"/>
<dbReference type="HOGENOM" id="CLU_028946_0_1_1"/>
<dbReference type="RefSeq" id="XP_001023883.2">
    <property type="nucleotide sequence ID" value="XM_001023883.2"/>
</dbReference>
<dbReference type="SUPFAM" id="SSF48239">
    <property type="entry name" value="Terpenoid cyclases/Protein prenyltransferases"/>
    <property type="match status" value="1"/>
</dbReference>
<evidence type="ECO:0000256" key="7">
    <source>
        <dbReference type="ARBA" id="ARBA00022737"/>
    </source>
</evidence>
<evidence type="ECO:0000256" key="5">
    <source>
        <dbReference type="ARBA" id="ARBA00022679"/>
    </source>
</evidence>
<comment type="cofactor">
    <cofactor evidence="9">
        <name>Zn(2+)</name>
        <dbReference type="ChEBI" id="CHEBI:29105"/>
    </cofactor>
    <text evidence="9">Binds 1 zinc ion per subunit.</text>
</comment>
<dbReference type="GO" id="GO:0097354">
    <property type="term" value="P:prenylation"/>
    <property type="evidence" value="ECO:0007669"/>
    <property type="project" value="UniProtKB-UniRule"/>
</dbReference>
<feature type="domain" description="Prenyltransferase alpha-alpha toroid" evidence="11">
    <location>
        <begin position="86"/>
        <end position="416"/>
    </location>
</feature>
<comment type="catalytic activity">
    <reaction evidence="9">
        <text>L-cysteinyl-[protein] + (2E,6E)-farnesyl diphosphate = S-(2E,6E)-farnesyl-L-cysteinyl-[protein] + diphosphate</text>
        <dbReference type="Rhea" id="RHEA:13345"/>
        <dbReference type="Rhea" id="RHEA-COMP:10131"/>
        <dbReference type="Rhea" id="RHEA-COMP:11535"/>
        <dbReference type="ChEBI" id="CHEBI:29950"/>
        <dbReference type="ChEBI" id="CHEBI:33019"/>
        <dbReference type="ChEBI" id="CHEBI:86019"/>
        <dbReference type="ChEBI" id="CHEBI:175763"/>
    </reaction>
</comment>
<protein>
    <recommendedName>
        <fullName evidence="3 9">Protein farnesyltransferase subunit beta</fullName>
        <shortName evidence="9">FTase-beta</shortName>
        <ecNumber evidence="2 9">2.5.1.58</ecNumber>
    </recommendedName>
</protein>
<accession>Q245J5</accession>
<dbReference type="GeneID" id="7824069"/>
<comment type="similarity">
    <text evidence="1 9">Belongs to the protein prenyltransferase subunit beta family.</text>
</comment>
<evidence type="ECO:0000313" key="13">
    <source>
        <dbReference type="Proteomes" id="UP000009168"/>
    </source>
</evidence>
<evidence type="ECO:0000256" key="1">
    <source>
        <dbReference type="ARBA" id="ARBA00010497"/>
    </source>
</evidence>
<dbReference type="AlphaFoldDB" id="Q245J5"/>
<dbReference type="EC" id="2.5.1.58" evidence="2 9"/>
<evidence type="ECO:0000256" key="6">
    <source>
        <dbReference type="ARBA" id="ARBA00022723"/>
    </source>
</evidence>
<dbReference type="Pfam" id="PF00432">
    <property type="entry name" value="Prenyltrans"/>
    <property type="match status" value="1"/>
</dbReference>
<dbReference type="InterPro" id="IPR045089">
    <property type="entry name" value="PGGT1B-like"/>
</dbReference>
<evidence type="ECO:0000256" key="4">
    <source>
        <dbReference type="ARBA" id="ARBA00022602"/>
    </source>
</evidence>
<comment type="subunit">
    <text evidence="9">Heterodimer of an alpha and a beta subunit.</text>
</comment>
<evidence type="ECO:0000256" key="3">
    <source>
        <dbReference type="ARBA" id="ARBA00015798"/>
    </source>
</evidence>
<dbReference type="Proteomes" id="UP000009168">
    <property type="component" value="Unassembled WGS sequence"/>
</dbReference>
<evidence type="ECO:0000313" key="12">
    <source>
        <dbReference type="EMBL" id="EAS03637.2"/>
    </source>
</evidence>
<evidence type="ECO:0000256" key="9">
    <source>
        <dbReference type="RuleBase" id="RU365056"/>
    </source>
</evidence>
<proteinExistence type="inferred from homology"/>